<comment type="caution">
    <text evidence="13">The sequence shown here is derived from an EMBL/GenBank/DDBJ whole genome shotgun (WGS) entry which is preliminary data.</text>
</comment>
<keyword evidence="6" id="KW-0963">Cytoplasm</keyword>
<feature type="region of interest" description="Disordered" evidence="12">
    <location>
        <begin position="341"/>
        <end position="371"/>
    </location>
</feature>
<keyword evidence="8" id="KW-0914">Notch signaling pathway</keyword>
<evidence type="ECO:0000256" key="10">
    <source>
        <dbReference type="ARBA" id="ARBA00024957"/>
    </source>
</evidence>
<evidence type="ECO:0000256" key="4">
    <source>
        <dbReference type="ARBA" id="ARBA00011667"/>
    </source>
</evidence>
<reference evidence="13" key="1">
    <citation type="submission" date="2023-07" db="EMBL/GenBank/DDBJ databases">
        <authorList>
            <person name="Stuckert A."/>
        </authorList>
    </citation>
    <scope>NUCLEOTIDE SEQUENCE</scope>
</reference>
<keyword evidence="9" id="KW-0539">Nucleus</keyword>
<evidence type="ECO:0000256" key="7">
    <source>
        <dbReference type="ARBA" id="ARBA00022902"/>
    </source>
</evidence>
<evidence type="ECO:0000256" key="8">
    <source>
        <dbReference type="ARBA" id="ARBA00022976"/>
    </source>
</evidence>
<name>A0ABN9KZQ3_9NEOB</name>
<comment type="subunit">
    <text evidence="4">Interacts with RBPJ/RBPSUH.</text>
</comment>
<keyword evidence="14" id="KW-1185">Reference proteome</keyword>
<proteinExistence type="inferred from homology"/>
<comment type="similarity">
    <text evidence="3">Belongs to the RITA family.</text>
</comment>
<feature type="region of interest" description="Disordered" evidence="12">
    <location>
        <begin position="292"/>
        <end position="328"/>
    </location>
</feature>
<dbReference type="Pfam" id="PF17066">
    <property type="entry name" value="RITA"/>
    <property type="match status" value="2"/>
</dbReference>
<dbReference type="PANTHER" id="PTHR34917">
    <property type="entry name" value="RBPJ-INTERACTING AND TUBULIN-ASSOCIATED PROTEIN 1"/>
    <property type="match status" value="1"/>
</dbReference>
<evidence type="ECO:0000256" key="11">
    <source>
        <dbReference type="ARBA" id="ARBA00031318"/>
    </source>
</evidence>
<evidence type="ECO:0000256" key="9">
    <source>
        <dbReference type="ARBA" id="ARBA00023242"/>
    </source>
</evidence>
<protein>
    <recommendedName>
        <fullName evidence="5">RBPJ-interacting and tubulin-associated protein 1</fullName>
    </recommendedName>
    <alternativeName>
        <fullName evidence="11">RBPJ-interacting and tubulin-associated protein</fullName>
    </alternativeName>
</protein>
<feature type="compositionally biased region" description="Polar residues" evidence="12">
    <location>
        <begin position="180"/>
        <end position="189"/>
    </location>
</feature>
<evidence type="ECO:0000313" key="14">
    <source>
        <dbReference type="Proteomes" id="UP001176940"/>
    </source>
</evidence>
<comment type="function">
    <text evidence="10">Tubulin-binding protein that acts as a negative regulator of Notch signaling pathway. Shuttles between the cytoplasm and the nucleus and mediates the nuclear export of RBPJ/RBPSUH, thereby preventing the interaction between RBPJ/RBPSUH and NICD product of Notch proteins (Notch intracellular domain), leading to down-regulate Notch-mediated transcription. May play a role in neurogenesis.</text>
</comment>
<gene>
    <name evidence="13" type="ORF">RIMI_LOCUS3138391</name>
</gene>
<dbReference type="Proteomes" id="UP001176940">
    <property type="component" value="Unassembled WGS sequence"/>
</dbReference>
<dbReference type="InterPro" id="IPR031418">
    <property type="entry name" value="RITA1"/>
</dbReference>
<sequence length="371" mass="40838">MFTLVTGIVGRWRAVCVTALQRPNSDAAAIRIVVGIAAASLSVTLAIKRYQPLRTLNSKYFTDCIKIELNFVIINHHGEAQRMTDEKFINSVSERVDSQILDSRTPILSDVDMSLDLSITGQRTSLPPKKRSSYRYKASNSFVDETLFGSSGGKVDPALQWTIGTPAQESYLRLPEENKSSASNATARTACSPVGTPRKRTQYSLLIRFFLLAGSSGTQRVYLRAVSLVRAKSRSPSYCDESLFGTKIEDCSWEAPWVKKEDSIRIRPLLWSPPPVMRPQNSKVKTNQIPVRAVHPPDDRNGAIGTHNGKGNFWKPPESGSDSGGCPSVCDPPASAKACLSSLRKDSSRSSSCSGRLTSRRGFLTDRPPWK</sequence>
<evidence type="ECO:0000256" key="1">
    <source>
        <dbReference type="ARBA" id="ARBA00004123"/>
    </source>
</evidence>
<evidence type="ECO:0000256" key="5">
    <source>
        <dbReference type="ARBA" id="ARBA00014447"/>
    </source>
</evidence>
<evidence type="ECO:0000256" key="3">
    <source>
        <dbReference type="ARBA" id="ARBA00010906"/>
    </source>
</evidence>
<accession>A0ABN9KZQ3</accession>
<evidence type="ECO:0000256" key="12">
    <source>
        <dbReference type="SAM" id="MobiDB-lite"/>
    </source>
</evidence>
<feature type="region of interest" description="Disordered" evidence="12">
    <location>
        <begin position="175"/>
        <end position="194"/>
    </location>
</feature>
<organism evidence="13 14">
    <name type="scientific">Ranitomeya imitator</name>
    <name type="common">mimic poison frog</name>
    <dbReference type="NCBI Taxonomy" id="111125"/>
    <lineage>
        <taxon>Eukaryota</taxon>
        <taxon>Metazoa</taxon>
        <taxon>Chordata</taxon>
        <taxon>Craniata</taxon>
        <taxon>Vertebrata</taxon>
        <taxon>Euteleostomi</taxon>
        <taxon>Amphibia</taxon>
        <taxon>Batrachia</taxon>
        <taxon>Anura</taxon>
        <taxon>Neobatrachia</taxon>
        <taxon>Hyloidea</taxon>
        <taxon>Dendrobatidae</taxon>
        <taxon>Dendrobatinae</taxon>
        <taxon>Ranitomeya</taxon>
    </lineage>
</organism>
<dbReference type="PANTHER" id="PTHR34917:SF1">
    <property type="entry name" value="RBPJ-INTERACTING AND TUBULIN-ASSOCIATED PROTEIN 1"/>
    <property type="match status" value="1"/>
</dbReference>
<evidence type="ECO:0000256" key="6">
    <source>
        <dbReference type="ARBA" id="ARBA00022490"/>
    </source>
</evidence>
<keyword evidence="7" id="KW-0524">Neurogenesis</keyword>
<comment type="subcellular location">
    <subcellularLocation>
        <location evidence="2">Cytoplasm</location>
    </subcellularLocation>
    <subcellularLocation>
        <location evidence="1">Nucleus</location>
    </subcellularLocation>
</comment>
<evidence type="ECO:0000313" key="13">
    <source>
        <dbReference type="EMBL" id="CAJ0927832.1"/>
    </source>
</evidence>
<feature type="compositionally biased region" description="Low complexity" evidence="12">
    <location>
        <begin position="349"/>
        <end position="361"/>
    </location>
</feature>
<evidence type="ECO:0000256" key="2">
    <source>
        <dbReference type="ARBA" id="ARBA00004496"/>
    </source>
</evidence>
<dbReference type="EMBL" id="CAUEEQ010004603">
    <property type="protein sequence ID" value="CAJ0927832.1"/>
    <property type="molecule type" value="Genomic_DNA"/>
</dbReference>